<evidence type="ECO:0000313" key="3">
    <source>
        <dbReference type="Proteomes" id="UP000521227"/>
    </source>
</evidence>
<dbReference type="Proteomes" id="UP000521227">
    <property type="component" value="Unassembled WGS sequence"/>
</dbReference>
<sequence length="219" mass="23642">MPRKPSSTPVKKPVAKKAACKTAAKTAVRKVAVRKTTAKKPVATKPEKAKRSRAKVLKEHPGNLVADASDHVAIDAIESANAKASGPVRVSNRRSAVDRINDPPSDQPPATSMVERVSDAIERELTKIERIVGNPTRMAPARRIETESRARVLASLARTLKEVMRLREQERGAGDDNAKAADDDAIPRDLDEFRRELSRRLEGLVADAAALPAGGDEPG</sequence>
<name>A0A840MVU5_9BRAD</name>
<dbReference type="AlphaFoldDB" id="A0A840MVU5"/>
<dbReference type="RefSeq" id="WP_184082372.1">
    <property type="nucleotide sequence ID" value="NZ_JACHIJ010000001.1"/>
</dbReference>
<comment type="caution">
    <text evidence="2">The sequence shown here is derived from an EMBL/GenBank/DDBJ whole genome shotgun (WGS) entry which is preliminary data.</text>
</comment>
<evidence type="ECO:0000313" key="2">
    <source>
        <dbReference type="EMBL" id="MBB5050564.1"/>
    </source>
</evidence>
<protein>
    <submittedName>
        <fullName evidence="2">Uncharacterized protein</fullName>
    </submittedName>
</protein>
<gene>
    <name evidence="2" type="ORF">HNQ36_000512</name>
</gene>
<evidence type="ECO:0000256" key="1">
    <source>
        <dbReference type="SAM" id="MobiDB-lite"/>
    </source>
</evidence>
<feature type="region of interest" description="Disordered" evidence="1">
    <location>
        <begin position="167"/>
        <end position="188"/>
    </location>
</feature>
<feature type="region of interest" description="Disordered" evidence="1">
    <location>
        <begin position="31"/>
        <end position="63"/>
    </location>
</feature>
<proteinExistence type="predicted"/>
<accession>A0A840MVU5</accession>
<feature type="region of interest" description="Disordered" evidence="1">
    <location>
        <begin position="84"/>
        <end position="113"/>
    </location>
</feature>
<reference evidence="2 3" key="1">
    <citation type="submission" date="2020-08" db="EMBL/GenBank/DDBJ databases">
        <title>Genomic Encyclopedia of Type Strains, Phase IV (KMG-IV): sequencing the most valuable type-strain genomes for metagenomic binning, comparative biology and taxonomic classification.</title>
        <authorList>
            <person name="Goeker M."/>
        </authorList>
    </citation>
    <scope>NUCLEOTIDE SEQUENCE [LARGE SCALE GENOMIC DNA]</scope>
    <source>
        <strain evidence="2 3">DSM 17498</strain>
    </source>
</reference>
<organism evidence="2 3">
    <name type="scientific">Afipia massiliensis</name>
    <dbReference type="NCBI Taxonomy" id="211460"/>
    <lineage>
        <taxon>Bacteria</taxon>
        <taxon>Pseudomonadati</taxon>
        <taxon>Pseudomonadota</taxon>
        <taxon>Alphaproteobacteria</taxon>
        <taxon>Hyphomicrobiales</taxon>
        <taxon>Nitrobacteraceae</taxon>
        <taxon>Afipia</taxon>
    </lineage>
</organism>
<dbReference type="EMBL" id="JACHIJ010000001">
    <property type="protein sequence ID" value="MBB5050564.1"/>
    <property type="molecule type" value="Genomic_DNA"/>
</dbReference>